<dbReference type="AlphaFoldDB" id="A0A7X0JNR7"/>
<proteinExistence type="predicted"/>
<keyword evidence="3" id="KW-1185">Reference proteome</keyword>
<dbReference type="RefSeq" id="WP_184656027.1">
    <property type="nucleotide sequence ID" value="NZ_JACHBU010000013.1"/>
</dbReference>
<dbReference type="InterPro" id="IPR010093">
    <property type="entry name" value="SinI_DNA-bd"/>
</dbReference>
<evidence type="ECO:0000313" key="3">
    <source>
        <dbReference type="Proteomes" id="UP000585437"/>
    </source>
</evidence>
<dbReference type="Proteomes" id="UP000585437">
    <property type="component" value="Unassembled WGS sequence"/>
</dbReference>
<dbReference type="EMBL" id="JACHBU010000013">
    <property type="protein sequence ID" value="MBB6511003.1"/>
    <property type="molecule type" value="Genomic_DNA"/>
</dbReference>
<evidence type="ECO:0000259" key="1">
    <source>
        <dbReference type="Pfam" id="PF12728"/>
    </source>
</evidence>
<gene>
    <name evidence="2" type="ORF">F4695_004396</name>
</gene>
<dbReference type="GO" id="GO:0003677">
    <property type="term" value="F:DNA binding"/>
    <property type="evidence" value="ECO:0007669"/>
    <property type="project" value="InterPro"/>
</dbReference>
<sequence>MYVTPITYTVANAIKATGLSRSTLYNLMKAKQLPYIKVGKRTLLKVSDIEALLESGRETCH</sequence>
<dbReference type="NCBIfam" id="TIGR01764">
    <property type="entry name" value="excise"/>
    <property type="match status" value="1"/>
</dbReference>
<organism evidence="2 3">
    <name type="scientific">Rhizobium soli</name>
    <dbReference type="NCBI Taxonomy" id="424798"/>
    <lineage>
        <taxon>Bacteria</taxon>
        <taxon>Pseudomonadati</taxon>
        <taxon>Pseudomonadota</taxon>
        <taxon>Alphaproteobacteria</taxon>
        <taxon>Hyphomicrobiales</taxon>
        <taxon>Rhizobiaceae</taxon>
        <taxon>Rhizobium/Agrobacterium group</taxon>
        <taxon>Rhizobium</taxon>
    </lineage>
</organism>
<evidence type="ECO:0000313" key="2">
    <source>
        <dbReference type="EMBL" id="MBB6511003.1"/>
    </source>
</evidence>
<dbReference type="Pfam" id="PF12728">
    <property type="entry name" value="HTH_17"/>
    <property type="match status" value="1"/>
</dbReference>
<accession>A0A7X0JNR7</accession>
<dbReference type="SUPFAM" id="SSF46955">
    <property type="entry name" value="Putative DNA-binding domain"/>
    <property type="match status" value="1"/>
</dbReference>
<feature type="domain" description="Helix-turn-helix" evidence="1">
    <location>
        <begin position="8"/>
        <end position="56"/>
    </location>
</feature>
<reference evidence="2 3" key="1">
    <citation type="submission" date="2020-08" db="EMBL/GenBank/DDBJ databases">
        <title>The Agave Microbiome: Exploring the role of microbial communities in plant adaptations to desert environments.</title>
        <authorList>
            <person name="Partida-Martinez L.P."/>
        </authorList>
    </citation>
    <scope>NUCLEOTIDE SEQUENCE [LARGE SCALE GENOMIC DNA]</scope>
    <source>
        <strain evidence="2 3">AS3.12</strain>
    </source>
</reference>
<dbReference type="InterPro" id="IPR041657">
    <property type="entry name" value="HTH_17"/>
</dbReference>
<name>A0A7X0JNR7_9HYPH</name>
<comment type="caution">
    <text evidence="2">The sequence shown here is derived from an EMBL/GenBank/DDBJ whole genome shotgun (WGS) entry which is preliminary data.</text>
</comment>
<protein>
    <submittedName>
        <fullName evidence="2">Excisionase family DNA binding protein</fullName>
    </submittedName>
</protein>
<dbReference type="InterPro" id="IPR009061">
    <property type="entry name" value="DNA-bd_dom_put_sf"/>
</dbReference>